<feature type="compositionally biased region" description="Basic and acidic residues" evidence="1">
    <location>
        <begin position="1"/>
        <end position="20"/>
    </location>
</feature>
<organism evidence="2 3">
    <name type="scientific">Novosphingobium beihaiensis</name>
    <dbReference type="NCBI Taxonomy" id="2930389"/>
    <lineage>
        <taxon>Bacteria</taxon>
        <taxon>Pseudomonadati</taxon>
        <taxon>Pseudomonadota</taxon>
        <taxon>Alphaproteobacteria</taxon>
        <taxon>Sphingomonadales</taxon>
        <taxon>Sphingomonadaceae</taxon>
        <taxon>Novosphingobium</taxon>
    </lineage>
</organism>
<dbReference type="EMBL" id="JALHLG010000007">
    <property type="protein sequence ID" value="MCJ2186657.1"/>
    <property type="molecule type" value="Genomic_DNA"/>
</dbReference>
<accession>A0ABT0BNN3</accession>
<proteinExistence type="predicted"/>
<keyword evidence="3" id="KW-1185">Reference proteome</keyword>
<feature type="region of interest" description="Disordered" evidence="1">
    <location>
        <begin position="1"/>
        <end position="31"/>
    </location>
</feature>
<evidence type="ECO:0000313" key="2">
    <source>
        <dbReference type="EMBL" id="MCJ2186657.1"/>
    </source>
</evidence>
<feature type="compositionally biased region" description="Low complexity" evidence="1">
    <location>
        <begin position="21"/>
        <end position="31"/>
    </location>
</feature>
<comment type="caution">
    <text evidence="2">The sequence shown here is derived from an EMBL/GenBank/DDBJ whole genome shotgun (WGS) entry which is preliminary data.</text>
</comment>
<sequence length="438" mass="48840">MEAFTEKISEALKPEAREASGSRAGCASSRGPSGLPVHLELLLRHVLGIPNGREPDLETRLDGEQWRAYANAANHHYVSALVAGKADMSRHDGKPTIDPEALDMLAMQVKRSAYSVLVVSAALRRLHRDYLVPLGIRYATFKGVTLGKTYYGSLAQRPCRDLDILVDPSSTELLVEQLLDAGYRFGARDANESASARPDAVRKALVTRAREFTLIDPAGGIIDVHTSLDLSCGSLDPARVLADCDICAISGEDYPVLKTPDLFTYVCYHHARHRYSRLHWLADIVTILKHPSFDADLVRQTARAEGFGRLVEASMAMPAYLEARLEGRDHDKVDSLTRMLGEACLQYLDPAEPGPEVVRSEGQVRLNDRVAYLIDMVRWDCSLRDGIWAIAQVLLWKLKPNHADMAGLELPRAVRGLYWLTRPFRLAIKIVRPDWRSR</sequence>
<dbReference type="Pfam" id="PF14907">
    <property type="entry name" value="NTP_transf_5"/>
    <property type="match status" value="1"/>
</dbReference>
<dbReference type="InterPro" id="IPR039498">
    <property type="entry name" value="NTP_transf_5"/>
</dbReference>
<evidence type="ECO:0000256" key="1">
    <source>
        <dbReference type="SAM" id="MobiDB-lite"/>
    </source>
</evidence>
<name>A0ABT0BNN3_9SPHN</name>
<dbReference type="Proteomes" id="UP001202281">
    <property type="component" value="Unassembled WGS sequence"/>
</dbReference>
<evidence type="ECO:0000313" key="3">
    <source>
        <dbReference type="Proteomes" id="UP001202281"/>
    </source>
</evidence>
<reference evidence="2 3" key="1">
    <citation type="submission" date="2022-04" db="EMBL/GenBank/DDBJ databases">
        <title>Identification of a novel bacterium isolated from mangrove sediments.</title>
        <authorList>
            <person name="Pan X."/>
        </authorList>
    </citation>
    <scope>NUCLEOTIDE SEQUENCE [LARGE SCALE GENOMIC DNA]</scope>
    <source>
        <strain evidence="2 3">B2638</strain>
    </source>
</reference>
<dbReference type="RefSeq" id="WP_243919330.1">
    <property type="nucleotide sequence ID" value="NZ_JALHLG010000007.1"/>
</dbReference>
<gene>
    <name evidence="2" type="ORF">MTR66_07500</name>
</gene>
<protein>
    <submittedName>
        <fullName evidence="2">Nucleotidyltransferase family protein</fullName>
    </submittedName>
</protein>